<dbReference type="GO" id="GO:0003723">
    <property type="term" value="F:RNA binding"/>
    <property type="evidence" value="ECO:0007669"/>
    <property type="project" value="InterPro"/>
</dbReference>
<feature type="domain" description="Piwi" evidence="1">
    <location>
        <begin position="546"/>
        <end position="858"/>
    </location>
</feature>
<dbReference type="InterPro" id="IPR003100">
    <property type="entry name" value="PAZ_dom"/>
</dbReference>
<dbReference type="AlphaFoldDB" id="A0AAE9AE50"/>
<evidence type="ECO:0000313" key="3">
    <source>
        <dbReference type="Proteomes" id="UP000827892"/>
    </source>
</evidence>
<dbReference type="InterPro" id="IPR036085">
    <property type="entry name" value="PAZ_dom_sf"/>
</dbReference>
<evidence type="ECO:0000259" key="1">
    <source>
        <dbReference type="PROSITE" id="PS50822"/>
    </source>
</evidence>
<dbReference type="SUPFAM" id="SSF101690">
    <property type="entry name" value="PAZ domain"/>
    <property type="match status" value="1"/>
</dbReference>
<gene>
    <name evidence="2" type="ORF">L3Y34_003791</name>
</gene>
<dbReference type="SMART" id="SM00950">
    <property type="entry name" value="Piwi"/>
    <property type="match status" value="1"/>
</dbReference>
<dbReference type="Pfam" id="PF02170">
    <property type="entry name" value="PAZ"/>
    <property type="match status" value="1"/>
</dbReference>
<dbReference type="InterPro" id="IPR003165">
    <property type="entry name" value="Piwi"/>
</dbReference>
<dbReference type="CDD" id="cd02826">
    <property type="entry name" value="Piwi-like"/>
    <property type="match status" value="1"/>
</dbReference>
<proteinExistence type="predicted"/>
<dbReference type="InterPro" id="IPR036397">
    <property type="entry name" value="RNaseH_sf"/>
</dbReference>
<dbReference type="InterPro" id="IPR012337">
    <property type="entry name" value="RNaseH-like_sf"/>
</dbReference>
<dbReference type="SUPFAM" id="SSF53098">
    <property type="entry name" value="Ribonuclease H-like"/>
    <property type="match status" value="1"/>
</dbReference>
<name>A0AAE9AE50_CAEBR</name>
<dbReference type="CDD" id="cd02846">
    <property type="entry name" value="PAZ_argonaute_like"/>
    <property type="match status" value="1"/>
</dbReference>
<protein>
    <recommendedName>
        <fullName evidence="1">Piwi domain-containing protein</fullName>
    </recommendedName>
</protein>
<dbReference type="Proteomes" id="UP000827892">
    <property type="component" value="Chromosome IV"/>
</dbReference>
<dbReference type="EMBL" id="CP090894">
    <property type="protein sequence ID" value="ULT94579.1"/>
    <property type="molecule type" value="Genomic_DNA"/>
</dbReference>
<organism evidence="2 3">
    <name type="scientific">Caenorhabditis briggsae</name>
    <dbReference type="NCBI Taxonomy" id="6238"/>
    <lineage>
        <taxon>Eukaryota</taxon>
        <taxon>Metazoa</taxon>
        <taxon>Ecdysozoa</taxon>
        <taxon>Nematoda</taxon>
        <taxon>Chromadorea</taxon>
        <taxon>Rhabditida</taxon>
        <taxon>Rhabditina</taxon>
        <taxon>Rhabditomorpha</taxon>
        <taxon>Rhabditoidea</taxon>
        <taxon>Rhabditidae</taxon>
        <taxon>Peloderinae</taxon>
        <taxon>Caenorhabditis</taxon>
    </lineage>
</organism>
<evidence type="ECO:0000313" key="2">
    <source>
        <dbReference type="EMBL" id="ULT94579.1"/>
    </source>
</evidence>
<dbReference type="Gene3D" id="2.170.260.10">
    <property type="entry name" value="paz domain"/>
    <property type="match status" value="1"/>
</dbReference>
<dbReference type="Gene3D" id="3.30.420.10">
    <property type="entry name" value="Ribonuclease H-like superfamily/Ribonuclease H"/>
    <property type="match status" value="1"/>
</dbReference>
<dbReference type="SMART" id="SM00949">
    <property type="entry name" value="PAZ"/>
    <property type="match status" value="1"/>
</dbReference>
<dbReference type="InterPro" id="IPR057272">
    <property type="entry name" value="Piwi_nem"/>
</dbReference>
<dbReference type="PROSITE" id="PS50822">
    <property type="entry name" value="PIWI"/>
    <property type="match status" value="1"/>
</dbReference>
<reference evidence="2 3" key="1">
    <citation type="submission" date="2022-05" db="EMBL/GenBank/DDBJ databases">
        <title>Chromosome-level reference genomes for two strains of Caenorhabditis briggsae: an improved platform for comparative genomics.</title>
        <authorList>
            <person name="Stevens L."/>
            <person name="Andersen E.C."/>
        </authorList>
    </citation>
    <scope>NUCLEOTIDE SEQUENCE [LARGE SCALE GENOMIC DNA]</scope>
    <source>
        <strain evidence="2">QX1410_ONT</strain>
        <tissue evidence="2">Whole-organism</tissue>
    </source>
</reference>
<accession>A0AAE9AE50</accession>
<sequence length="895" mass="101850">MSIHEKLGELSLQEAESINGSAYTNGTRSKKNKYGTVPLAPKLVSHCSQDAEIVQVRTNVREIVLKPDTTIYQYMVAIYYVFQTPEGEFRVEMSNSRRKGDDYQRDLAMCRGVYRRAVEHYPQLQTGGPFFYDSQNSLWSLSQLNTEKLSFTIYEGVTNLSNFIKADFVLYPIEVAKELSTNDIENTATLAPADADKRLHQAIATILADGPKANPDVITVNGTTHYSVRPVMGAQEAIWFPNGDRSSLLGVTRAVKTMEGFEKQGVFMSNDMRISLFHTGRSHMTLADYFRTFQGFHYHLDRNDVVARNMLKALKNFRVLLSYGKHARDGNDAKTIPIRGFGRKPMDQEFTLPDGTLTNVYEYFRNRYNVELELTELWTIESTVQSGGVGYYPPELLRVIPNQKVTCQQMTPQEQSAVIRRSAAKPHERIQTTDNVAAAVGLVPRDLSGFLQITEPLVVSGIVLKDPIVQNCGGFYDAMRQEKWGIVFLPYQTVRNAENVLFEEMHRSGMAFDEPRIMYLEPDSQFQGEFQIHRLFQEAKDNGIKFLLFIIPSSIDYQTEVKVCEQYYDILTQYVKKETALKMRHQRDTRANIIQKMNMKLGGLNFKVVNDYLDKENLLIMGYSLSKTPGLGDSEVTTVGYASNFMDHPQKFAGSYKFVERTDEASLDSIIELLQYMITLQTFSTIIHETLRHSLQKARRARNMRAEKVVIYFNGISEGQLAMVNEVYAPQCIETFQSLRKDYAPELIILAASKTHNERLYLDSRGVHNLPIGTIVDTTIVSPVFNEFYHVGAKAIQGTAKPVKYTVVYSNRPVKMEWVEGLTNTLCHEHQIIKTPISIPVPLYIAAECAKRGCAILEHRQRLAVGTRNFLTTVAEMNRNYGYDETHCGRTRYNA</sequence>
<dbReference type="Pfam" id="PF02171">
    <property type="entry name" value="Piwi"/>
    <property type="match status" value="1"/>
</dbReference>
<dbReference type="PANTHER" id="PTHR22891">
    <property type="entry name" value="EUKARYOTIC TRANSLATION INITIATION FACTOR 2C"/>
    <property type="match status" value="1"/>
</dbReference>
<dbReference type="Gene3D" id="3.40.50.2300">
    <property type="match status" value="1"/>
</dbReference>